<dbReference type="InterPro" id="IPR005651">
    <property type="entry name" value="Trm112-like"/>
</dbReference>
<name>A0A060QGI6_9PROT</name>
<proteinExistence type="inferred from homology"/>
<accession>A0A060QGI6</accession>
<reference evidence="2 3" key="2">
    <citation type="journal article" date="2014" name="PLoS ONE">
        <title>Evolution of mitochondria reconstructed from the energy metabolism of living bacteria.</title>
        <authorList>
            <person name="Degli Esposti M."/>
            <person name="Chouaia B."/>
            <person name="Comandatore F."/>
            <person name="Crotti E."/>
            <person name="Sassera D."/>
            <person name="Lievens P.M."/>
            <person name="Daffonchio D."/>
            <person name="Bandi C."/>
        </authorList>
    </citation>
    <scope>NUCLEOTIDE SEQUENCE [LARGE SCALE GENOMIC DNA]</scope>
    <source>
        <strain evidence="2 3">SF2.1</strain>
    </source>
</reference>
<sequence length="59" mass="6566">MAQDLDPRLLSMLVCPVTKEALIYDREAQELVSKGARLAYPVRDGIPVMLPEEARPLAD</sequence>
<dbReference type="FunFam" id="2.20.25.10:FF:000002">
    <property type="entry name" value="UPF0434 protein YcaR"/>
    <property type="match status" value="1"/>
</dbReference>
<dbReference type="Gene3D" id="2.20.25.10">
    <property type="match status" value="1"/>
</dbReference>
<comment type="similarity">
    <text evidence="1">Belongs to the UPF0434 family.</text>
</comment>
<evidence type="ECO:0000313" key="2">
    <source>
        <dbReference type="EMBL" id="CDG39783.1"/>
    </source>
</evidence>
<comment type="caution">
    <text evidence="2">The sequence shown here is derived from an EMBL/GenBank/DDBJ whole genome shotgun (WGS) entry which is preliminary data.</text>
</comment>
<dbReference type="GO" id="GO:0005829">
    <property type="term" value="C:cytosol"/>
    <property type="evidence" value="ECO:0007669"/>
    <property type="project" value="TreeGrafter"/>
</dbReference>
<dbReference type="PANTHER" id="PTHR33505:SF4">
    <property type="entry name" value="PROTEIN PREY, MITOCHONDRIAL"/>
    <property type="match status" value="1"/>
</dbReference>
<dbReference type="EMBL" id="CBLX010000012">
    <property type="protein sequence ID" value="CDG39783.1"/>
    <property type="molecule type" value="Genomic_DNA"/>
</dbReference>
<dbReference type="Proteomes" id="UP000027583">
    <property type="component" value="Unassembled WGS sequence"/>
</dbReference>
<evidence type="ECO:0000313" key="3">
    <source>
        <dbReference type="Proteomes" id="UP000027583"/>
    </source>
</evidence>
<dbReference type="SUPFAM" id="SSF158997">
    <property type="entry name" value="Trm112p-like"/>
    <property type="match status" value="1"/>
</dbReference>
<reference evidence="2 3" key="1">
    <citation type="journal article" date="2014" name="Genome Biol. Evol.">
        <title>Acetic acid bacteria genomes reveal functional traits for adaptation to life in insect guts.</title>
        <authorList>
            <person name="Chouaia B."/>
            <person name="Gaiarsa S."/>
            <person name="Crotti E."/>
            <person name="Comandatore F."/>
            <person name="Degli Esposti M."/>
            <person name="Ricci I."/>
            <person name="Alma A."/>
            <person name="Favia G."/>
            <person name="Bandi C."/>
            <person name="Daffonchio D."/>
        </authorList>
    </citation>
    <scope>NUCLEOTIDE SEQUENCE [LARGE SCALE GENOMIC DNA]</scope>
    <source>
        <strain evidence="2 3">SF2.1</strain>
    </source>
</reference>
<protein>
    <recommendedName>
        <fullName evidence="1">UPF0434 protein ASAP_1738</fullName>
    </recommendedName>
</protein>
<dbReference type="Pfam" id="PF03966">
    <property type="entry name" value="Trm112p"/>
    <property type="match status" value="1"/>
</dbReference>
<dbReference type="AlphaFoldDB" id="A0A060QGI6"/>
<organism evidence="2 3">
    <name type="scientific">Asaia bogorensis</name>
    <dbReference type="NCBI Taxonomy" id="91915"/>
    <lineage>
        <taxon>Bacteria</taxon>
        <taxon>Pseudomonadati</taxon>
        <taxon>Pseudomonadota</taxon>
        <taxon>Alphaproteobacteria</taxon>
        <taxon>Acetobacterales</taxon>
        <taxon>Acetobacteraceae</taxon>
        <taxon>Asaia</taxon>
    </lineage>
</organism>
<dbReference type="RefSeq" id="WP_023979770.1">
    <property type="nucleotide sequence ID" value="NZ_CBLX010000012.1"/>
</dbReference>
<dbReference type="eggNOG" id="COG2835">
    <property type="taxonomic scope" value="Bacteria"/>
</dbReference>
<gene>
    <name evidence="2" type="ORF">ASAP_1738</name>
</gene>
<dbReference type="HAMAP" id="MF_01187">
    <property type="entry name" value="UPF0434"/>
    <property type="match status" value="1"/>
</dbReference>
<dbReference type="PANTHER" id="PTHR33505">
    <property type="entry name" value="ZGC:162634"/>
    <property type="match status" value="1"/>
</dbReference>
<evidence type="ECO:0000256" key="1">
    <source>
        <dbReference type="HAMAP-Rule" id="MF_01187"/>
    </source>
</evidence>